<dbReference type="Proteomes" id="UP000019423">
    <property type="component" value="Plasmid pHsw1"/>
</dbReference>
<dbReference type="HOGENOM" id="CLU_3153719_0_0_10"/>
<organism evidence="2 3">
    <name type="scientific">Hymenobacter swuensis DY53</name>
    <dbReference type="NCBI Taxonomy" id="1227739"/>
    <lineage>
        <taxon>Bacteria</taxon>
        <taxon>Pseudomonadati</taxon>
        <taxon>Bacteroidota</taxon>
        <taxon>Cytophagia</taxon>
        <taxon>Cytophagales</taxon>
        <taxon>Hymenobacteraceae</taxon>
        <taxon>Hymenobacter</taxon>
    </lineage>
</organism>
<reference evidence="2 3" key="1">
    <citation type="submission" date="2014-01" db="EMBL/GenBank/DDBJ databases">
        <title>Complete sequence of plasmid1 of ionizing-radiation resistance bacterium Hymenobacter swuensis DY53.</title>
        <authorList>
            <person name="Jung J.-H."/>
            <person name="Jeong S.-W."/>
            <person name="Joe M.-H."/>
            <person name="Cho y.-j."/>
            <person name="Kim M.-K."/>
            <person name="Lim S.-Y."/>
        </authorList>
    </citation>
    <scope>NUCLEOTIDE SEQUENCE [LARGE SCALE GENOMIC DNA]</scope>
    <source>
        <strain evidence="2 3">DY53</strain>
        <plasmid evidence="2 3">pHsw1</plasmid>
    </source>
</reference>
<feature type="compositionally biased region" description="Polar residues" evidence="1">
    <location>
        <begin position="7"/>
        <end position="29"/>
    </location>
</feature>
<dbReference type="AlphaFoldDB" id="W8EYP7"/>
<proteinExistence type="predicted"/>
<accession>W8EYP7</accession>
<geneLocation type="plasmid" evidence="2 3">
    <name>pHsw1</name>
</geneLocation>
<keyword evidence="2" id="KW-0614">Plasmid</keyword>
<evidence type="ECO:0000256" key="1">
    <source>
        <dbReference type="SAM" id="MobiDB-lite"/>
    </source>
</evidence>
<sequence length="48" mass="5415">MKHVSRQGATSRRASSSEAKTEPGQQGQQPAAEKEQVFHFKNDFKKQL</sequence>
<feature type="region of interest" description="Disordered" evidence="1">
    <location>
        <begin position="1"/>
        <end position="48"/>
    </location>
</feature>
<name>W8EYP7_9BACT</name>
<gene>
    <name evidence="2" type="ORF">Hsw_PA0108</name>
</gene>
<protein>
    <submittedName>
        <fullName evidence="2">Uncharacterized protein</fullName>
    </submittedName>
</protein>
<evidence type="ECO:0000313" key="2">
    <source>
        <dbReference type="EMBL" id="AHJ95441.1"/>
    </source>
</evidence>
<evidence type="ECO:0000313" key="3">
    <source>
        <dbReference type="Proteomes" id="UP000019423"/>
    </source>
</evidence>
<dbReference type="KEGG" id="hsw:Hsw_PA0108"/>
<dbReference type="EMBL" id="CP007144">
    <property type="protein sequence ID" value="AHJ95441.1"/>
    <property type="molecule type" value="Genomic_DNA"/>
</dbReference>
<feature type="compositionally biased region" description="Basic and acidic residues" evidence="1">
    <location>
        <begin position="32"/>
        <end position="48"/>
    </location>
</feature>
<dbReference type="PATRIC" id="fig|1227739.3.peg.138"/>
<keyword evidence="3" id="KW-1185">Reference proteome</keyword>